<evidence type="ECO:0000256" key="7">
    <source>
        <dbReference type="ARBA" id="ARBA00022918"/>
    </source>
</evidence>
<dbReference type="Pfam" id="PF24626">
    <property type="entry name" value="SH3_Tf2-1"/>
    <property type="match status" value="1"/>
</dbReference>
<dbReference type="PANTHER" id="PTHR37984">
    <property type="entry name" value="PROTEIN CBG26694"/>
    <property type="match status" value="1"/>
</dbReference>
<reference evidence="14" key="1">
    <citation type="journal article" date="2019" name="Nat. Commun.">
        <title>Genome-wide association mapping of date palm fruit traits.</title>
        <authorList>
            <person name="Hazzouri K.M."/>
            <person name="Gros-Balthazard M."/>
            <person name="Flowers J.M."/>
            <person name="Copetti D."/>
            <person name="Lemansour A."/>
            <person name="Lebrun M."/>
            <person name="Masmoudi K."/>
            <person name="Ferrand S."/>
            <person name="Dhar M.I."/>
            <person name="Fresquez Z.A."/>
            <person name="Rosas U."/>
            <person name="Zhang J."/>
            <person name="Talag J."/>
            <person name="Lee S."/>
            <person name="Kudrna D."/>
            <person name="Powell R.F."/>
            <person name="Leitch I.J."/>
            <person name="Krueger R.R."/>
            <person name="Wing R.A."/>
            <person name="Amiri K.M.A."/>
            <person name="Purugganan M.D."/>
        </authorList>
    </citation>
    <scope>NUCLEOTIDE SEQUENCE [LARGE SCALE GENOMIC DNA]</scope>
    <source>
        <strain evidence="14">cv. Khalas</strain>
    </source>
</reference>
<protein>
    <submittedName>
        <fullName evidence="15">Uncharacterized protein LOC120112087</fullName>
    </submittedName>
</protein>
<dbReference type="InterPro" id="IPR056924">
    <property type="entry name" value="SH3_Tf2-1"/>
</dbReference>
<dbReference type="GO" id="GO:0046872">
    <property type="term" value="F:metal ion binding"/>
    <property type="evidence" value="ECO:0007669"/>
    <property type="project" value="UniProtKB-KW"/>
</dbReference>
<dbReference type="GO" id="GO:0006310">
    <property type="term" value="P:DNA recombination"/>
    <property type="evidence" value="ECO:0007669"/>
    <property type="project" value="UniProtKB-KW"/>
</dbReference>
<keyword evidence="7" id="KW-0695">RNA-directed DNA polymerase</keyword>
<name>A0A8B9AIN3_PHODC</name>
<dbReference type="AlphaFoldDB" id="A0A8B9AIN3"/>
<dbReference type="KEGG" id="pda:120112087"/>
<dbReference type="RefSeq" id="XP_038986581.1">
    <property type="nucleotide sequence ID" value="XM_039130653.1"/>
</dbReference>
<dbReference type="GO" id="GO:0006508">
    <property type="term" value="P:proteolysis"/>
    <property type="evidence" value="ECO:0007669"/>
    <property type="project" value="UniProtKB-KW"/>
</dbReference>
<dbReference type="InterPro" id="IPR041588">
    <property type="entry name" value="Integrase_H2C2"/>
</dbReference>
<dbReference type="GO" id="GO:0003964">
    <property type="term" value="F:RNA-directed DNA polymerase activity"/>
    <property type="evidence" value="ECO:0007669"/>
    <property type="project" value="UniProtKB-KW"/>
</dbReference>
<evidence type="ECO:0000256" key="10">
    <source>
        <dbReference type="ARBA" id="ARBA00023172"/>
    </source>
</evidence>
<keyword evidence="14" id="KW-1185">Reference proteome</keyword>
<dbReference type="GO" id="GO:0003677">
    <property type="term" value="F:DNA binding"/>
    <property type="evidence" value="ECO:0007669"/>
    <property type="project" value="UniProtKB-KW"/>
</dbReference>
<keyword evidence="8" id="KW-0239">DNA-directed DNA polymerase</keyword>
<dbReference type="GeneID" id="120112087"/>
<feature type="domain" description="Integrase zinc-binding" evidence="12">
    <location>
        <begin position="52"/>
        <end position="108"/>
    </location>
</feature>
<keyword evidence="1" id="KW-0645">Protease</keyword>
<feature type="domain" description="Tf2-1-like SH3-like" evidence="13">
    <location>
        <begin position="213"/>
        <end position="255"/>
    </location>
</feature>
<dbReference type="GO" id="GO:0003887">
    <property type="term" value="F:DNA-directed DNA polymerase activity"/>
    <property type="evidence" value="ECO:0007669"/>
    <property type="project" value="UniProtKB-KW"/>
</dbReference>
<sequence>MGFDDLKILYPTDVYFQPIYTEISAGNHRQHSDFSIHDGFLFRGTCLCVPETSLRNHIIWEVHGGGLAGHFGRDKTIAMMEDRFYWLTLHKDVHRIITHCRTCQLAKRAKSNASLYSPLPLFSKMMHFVPYAKTYDASQVADLFLKEDHVKSWDLILSHAKFAYNNNVNRTTGLSPSEVVLGLKLWQPIDLIPLPIDLIPLPINTRTNEGGEDFARNFQKLHPCRVGPFKVLKRVGPNAYVLELPEDLQVSPIFNEDLQPYEGHYANDEDPPVVPPSLPRQSAPKHTIEDILDDQIVSTC</sequence>
<keyword evidence="3" id="KW-0064">Aspartyl protease</keyword>
<dbReference type="GO" id="GO:0004190">
    <property type="term" value="F:aspartic-type endopeptidase activity"/>
    <property type="evidence" value="ECO:0007669"/>
    <property type="project" value="UniProtKB-KW"/>
</dbReference>
<organism evidence="14 15">
    <name type="scientific">Phoenix dactylifera</name>
    <name type="common">Date palm</name>
    <dbReference type="NCBI Taxonomy" id="42345"/>
    <lineage>
        <taxon>Eukaryota</taxon>
        <taxon>Viridiplantae</taxon>
        <taxon>Streptophyta</taxon>
        <taxon>Embryophyta</taxon>
        <taxon>Tracheophyta</taxon>
        <taxon>Spermatophyta</taxon>
        <taxon>Magnoliopsida</taxon>
        <taxon>Liliopsida</taxon>
        <taxon>Arecaceae</taxon>
        <taxon>Coryphoideae</taxon>
        <taxon>Phoeniceae</taxon>
        <taxon>Phoenix</taxon>
    </lineage>
</organism>
<reference evidence="15" key="2">
    <citation type="submission" date="2025-08" db="UniProtKB">
        <authorList>
            <consortium name="RefSeq"/>
        </authorList>
    </citation>
    <scope>IDENTIFICATION</scope>
    <source>
        <tissue evidence="15">Young leaves</tissue>
    </source>
</reference>
<dbReference type="GO" id="GO:0015074">
    <property type="term" value="P:DNA integration"/>
    <property type="evidence" value="ECO:0007669"/>
    <property type="project" value="UniProtKB-KW"/>
</dbReference>
<proteinExistence type="predicted"/>
<evidence type="ECO:0000256" key="9">
    <source>
        <dbReference type="ARBA" id="ARBA00023125"/>
    </source>
</evidence>
<evidence type="ECO:0000256" key="3">
    <source>
        <dbReference type="ARBA" id="ARBA00022750"/>
    </source>
</evidence>
<dbReference type="FunFam" id="1.10.340.70:FF:000001">
    <property type="entry name" value="Retrovirus-related Pol polyprotein from transposon gypsy-like Protein"/>
    <property type="match status" value="1"/>
</dbReference>
<dbReference type="OrthoDB" id="1932715at2759"/>
<accession>A0A8B9AIN3</accession>
<gene>
    <name evidence="15" type="primary">LOC120112087</name>
</gene>
<evidence type="ECO:0000256" key="2">
    <source>
        <dbReference type="ARBA" id="ARBA00022723"/>
    </source>
</evidence>
<evidence type="ECO:0000256" key="6">
    <source>
        <dbReference type="ARBA" id="ARBA00022908"/>
    </source>
</evidence>
<evidence type="ECO:0000256" key="11">
    <source>
        <dbReference type="SAM" id="MobiDB-lite"/>
    </source>
</evidence>
<keyword evidence="10" id="KW-0233">DNA recombination</keyword>
<evidence type="ECO:0000256" key="1">
    <source>
        <dbReference type="ARBA" id="ARBA00022670"/>
    </source>
</evidence>
<evidence type="ECO:0000256" key="8">
    <source>
        <dbReference type="ARBA" id="ARBA00022932"/>
    </source>
</evidence>
<dbReference type="InterPro" id="IPR050951">
    <property type="entry name" value="Retrovirus_Pol_polyprotein"/>
</dbReference>
<evidence type="ECO:0000313" key="14">
    <source>
        <dbReference type="Proteomes" id="UP000228380"/>
    </source>
</evidence>
<dbReference type="PANTHER" id="PTHR37984:SF5">
    <property type="entry name" value="PROTEIN NYNRIN-LIKE"/>
    <property type="match status" value="1"/>
</dbReference>
<keyword evidence="9" id="KW-0238">DNA-binding</keyword>
<keyword evidence="4" id="KW-0378">Hydrolase</keyword>
<keyword evidence="2" id="KW-0479">Metal-binding</keyword>
<evidence type="ECO:0000259" key="13">
    <source>
        <dbReference type="Pfam" id="PF24626"/>
    </source>
</evidence>
<dbReference type="Proteomes" id="UP000228380">
    <property type="component" value="Chromosome 10"/>
</dbReference>
<evidence type="ECO:0000256" key="4">
    <source>
        <dbReference type="ARBA" id="ARBA00022801"/>
    </source>
</evidence>
<feature type="region of interest" description="Disordered" evidence="11">
    <location>
        <begin position="264"/>
        <end position="283"/>
    </location>
</feature>
<keyword evidence="5" id="KW-0460">Magnesium</keyword>
<keyword evidence="6" id="KW-0229">DNA integration</keyword>
<evidence type="ECO:0000256" key="5">
    <source>
        <dbReference type="ARBA" id="ARBA00022842"/>
    </source>
</evidence>
<keyword evidence="8" id="KW-0808">Transferase</keyword>
<evidence type="ECO:0000313" key="15">
    <source>
        <dbReference type="RefSeq" id="XP_038986581.1"/>
    </source>
</evidence>
<evidence type="ECO:0000259" key="12">
    <source>
        <dbReference type="Pfam" id="PF17921"/>
    </source>
</evidence>
<dbReference type="Gene3D" id="1.10.340.70">
    <property type="match status" value="1"/>
</dbReference>
<dbReference type="Pfam" id="PF17921">
    <property type="entry name" value="Integrase_H2C2"/>
    <property type="match status" value="1"/>
</dbReference>
<keyword evidence="8" id="KW-0548">Nucleotidyltransferase</keyword>